<gene>
    <name evidence="1" type="ORF">C7Y72_10395</name>
</gene>
<evidence type="ECO:0000313" key="2">
    <source>
        <dbReference type="Proteomes" id="UP000240739"/>
    </source>
</evidence>
<reference evidence="1 2" key="1">
    <citation type="submission" date="2018-03" db="EMBL/GenBank/DDBJ databases">
        <title>Aquarubrobacter algicola gen. nov., sp. nov., a novel actinobacterium isolated from shallow eutrophic lake during the end of cyanobacterial harmful algal blooms.</title>
        <authorList>
            <person name="Chun S.J."/>
        </authorList>
    </citation>
    <scope>NUCLEOTIDE SEQUENCE [LARGE SCALE GENOMIC DNA]</scope>
    <source>
        <strain evidence="1 2">Seoho-28</strain>
    </source>
</reference>
<dbReference type="RefSeq" id="WP_107568669.1">
    <property type="nucleotide sequence ID" value="NZ_PYYB01000001.1"/>
</dbReference>
<sequence length="552" mass="62466">MSDFRLDEQQLLLLNAQLQRTDDVLIHNCLTRTAQESKLFPIMPYLMMCFYDAYYRFPDLLREASQIISPEDMGARAREVVCGATQVTSWGTLNFYLNGRTNLIRAGMLRPEDNLEDLWFMVDFHHRFMRSYHRASGQVWALDSGDIAQSHEERQLQVFEADAFEADDALRAAAAKFTAAGTQYSFLVHCESRVGLQASGPYGLGDRRLMHTRDFTKLGECDFSWLDGVADGVTHNQLTLVLITDGVGIEVSDFGTAYTSPEAHQDQIIGVGLYTSDFLCDRYVPVGMDNAKDLTDTLNQLTEELKVATRKLYSRFAEMTNDQMVEAGIYTYFQAATVGPHLAGTYRQRDWEFIDERTRRFWPVFTEEYALDAYVDNFAALLGENAADTDYYLHPVAYGVWRRGGAVGPLPTPGRNASLVPQHVLRDHDYSLRVNAGGLADAVGTSSLPAKSTKYSFVRGKLSEDEMNAAAREYASPLFEEPWRSIDERTVKFHWQEEEVQALYRYNQEHSRLLAGQGSALRRADIDRLRRDAGERAWSDVSELGARGEVTA</sequence>
<evidence type="ECO:0000313" key="1">
    <source>
        <dbReference type="EMBL" id="PTL60025.1"/>
    </source>
</evidence>
<accession>A0A2T4ULE2</accession>
<dbReference type="AlphaFoldDB" id="A0A2T4ULE2"/>
<organism evidence="1 2">
    <name type="scientific">Paraconexibacter algicola</name>
    <dbReference type="NCBI Taxonomy" id="2133960"/>
    <lineage>
        <taxon>Bacteria</taxon>
        <taxon>Bacillati</taxon>
        <taxon>Actinomycetota</taxon>
        <taxon>Thermoleophilia</taxon>
        <taxon>Solirubrobacterales</taxon>
        <taxon>Paraconexibacteraceae</taxon>
        <taxon>Paraconexibacter</taxon>
    </lineage>
</organism>
<comment type="caution">
    <text evidence="1">The sequence shown here is derived from an EMBL/GenBank/DDBJ whole genome shotgun (WGS) entry which is preliminary data.</text>
</comment>
<protein>
    <submittedName>
        <fullName evidence="1">Uncharacterized protein</fullName>
    </submittedName>
</protein>
<dbReference type="EMBL" id="PYYB01000001">
    <property type="protein sequence ID" value="PTL60025.1"/>
    <property type="molecule type" value="Genomic_DNA"/>
</dbReference>
<proteinExistence type="predicted"/>
<dbReference type="OrthoDB" id="3568381at2"/>
<dbReference type="Proteomes" id="UP000240739">
    <property type="component" value="Unassembled WGS sequence"/>
</dbReference>
<name>A0A2T4ULE2_9ACTN</name>
<keyword evidence="2" id="KW-1185">Reference proteome</keyword>